<accession>A0A1J0KT32</accession>
<evidence type="ECO:0000313" key="6">
    <source>
        <dbReference type="Proteomes" id="UP000182521"/>
    </source>
</evidence>
<dbReference type="InterPro" id="IPR050641">
    <property type="entry name" value="RIFMO-like"/>
</dbReference>
<dbReference type="InterPro" id="IPR036188">
    <property type="entry name" value="FAD/NAD-bd_sf"/>
</dbReference>
<dbReference type="SUPFAM" id="SSF51905">
    <property type="entry name" value="FAD/NAD(P)-binding domain"/>
    <property type="match status" value="1"/>
</dbReference>
<feature type="domain" description="FAD-binding" evidence="4">
    <location>
        <begin position="2"/>
        <end position="188"/>
    </location>
</feature>
<dbReference type="OrthoDB" id="8672648at2"/>
<organism evidence="5 6">
    <name type="scientific">Francisella frigiditurris</name>
    <dbReference type="NCBI Taxonomy" id="1542390"/>
    <lineage>
        <taxon>Bacteria</taxon>
        <taxon>Pseudomonadati</taxon>
        <taxon>Pseudomonadota</taxon>
        <taxon>Gammaproteobacteria</taxon>
        <taxon>Thiotrichales</taxon>
        <taxon>Francisellaceae</taxon>
        <taxon>Francisella</taxon>
    </lineage>
</organism>
<feature type="domain" description="FAD-binding" evidence="4">
    <location>
        <begin position="241"/>
        <end position="310"/>
    </location>
</feature>
<gene>
    <name evidence="5" type="ORF">KX01_450</name>
</gene>
<dbReference type="STRING" id="1542390.KX01_450"/>
<evidence type="ECO:0000256" key="2">
    <source>
        <dbReference type="ARBA" id="ARBA00022630"/>
    </source>
</evidence>
<protein>
    <submittedName>
        <fullName evidence="5">Pyridine nucleotide-disulfide oxidoreductase family protein</fullName>
    </submittedName>
</protein>
<sequence length="354" mass="39765">MKILIVGAGPTGLSLATELARQGFIPKLIDKRENISNLSRAVGIVPKTLEKFKLIGIHDEVIKEGVHITHGKIFHNDKLLLDISFKEAKISTEYDFIISLPQDRTEAIIEKRFEELGGKVEYGVELLSTRQNSNNTATAIYANGEEETFDYIVGADGSRSKVMQSMDIKKVGYDLPETWHIADFYTKESDEINAATICRSKNLFFMIRMAEKRYRAVSNAEIDLSRLPYGLTVDRVYREGSFKISIRQAETYYKGNVVICGDAAHTHSPVGGRGMNLGIEDAFELAEALIGNNLDAYNKKQHARGKQIIKATEEARKMFTAKDFFRKNLLNMILHVVAKIPKLQSKIAKGLLTF</sequence>
<evidence type="ECO:0000256" key="3">
    <source>
        <dbReference type="ARBA" id="ARBA00022827"/>
    </source>
</evidence>
<dbReference type="RefSeq" id="WP_071663438.1">
    <property type="nucleotide sequence ID" value="NZ_CP009654.1"/>
</dbReference>
<evidence type="ECO:0000313" key="5">
    <source>
        <dbReference type="EMBL" id="APC96936.1"/>
    </source>
</evidence>
<dbReference type="Pfam" id="PF01494">
    <property type="entry name" value="FAD_binding_3"/>
    <property type="match status" value="2"/>
</dbReference>
<dbReference type="Gene3D" id="3.50.50.60">
    <property type="entry name" value="FAD/NAD(P)-binding domain"/>
    <property type="match status" value="2"/>
</dbReference>
<reference evidence="6" key="1">
    <citation type="submission" date="2014-10" db="EMBL/GenBank/DDBJ databases">
        <authorList>
            <person name="Kuske C.R."/>
            <person name="Challacombe J.F."/>
            <person name="Daligault H.E."/>
            <person name="Davenport K.W."/>
            <person name="Johnson S.L."/>
            <person name="Siddaramappa S."/>
            <person name="Petersen J.M."/>
        </authorList>
    </citation>
    <scope>NUCLEOTIDE SEQUENCE [LARGE SCALE GENOMIC DNA]</scope>
    <source>
        <strain evidence="6">CA97-1460</strain>
    </source>
</reference>
<dbReference type="AlphaFoldDB" id="A0A1J0KT32"/>
<name>A0A1J0KT32_9GAMM</name>
<dbReference type="PANTHER" id="PTHR43004:SF19">
    <property type="entry name" value="BINDING MONOOXYGENASE, PUTATIVE (JCVI)-RELATED"/>
    <property type="match status" value="1"/>
</dbReference>
<dbReference type="GO" id="GO:0016709">
    <property type="term" value="F:oxidoreductase activity, acting on paired donors, with incorporation or reduction of molecular oxygen, NAD(P)H as one donor, and incorporation of one atom of oxygen"/>
    <property type="evidence" value="ECO:0007669"/>
    <property type="project" value="UniProtKB-ARBA"/>
</dbReference>
<dbReference type="Proteomes" id="UP000182521">
    <property type="component" value="Chromosome"/>
</dbReference>
<evidence type="ECO:0000256" key="1">
    <source>
        <dbReference type="ARBA" id="ARBA00001974"/>
    </source>
</evidence>
<dbReference type="InterPro" id="IPR002938">
    <property type="entry name" value="FAD-bd"/>
</dbReference>
<keyword evidence="2" id="KW-0285">Flavoprotein</keyword>
<comment type="cofactor">
    <cofactor evidence="1">
        <name>FAD</name>
        <dbReference type="ChEBI" id="CHEBI:57692"/>
    </cofactor>
</comment>
<dbReference type="KEGG" id="frc:KX01_450"/>
<evidence type="ECO:0000259" key="4">
    <source>
        <dbReference type="Pfam" id="PF01494"/>
    </source>
</evidence>
<keyword evidence="3" id="KW-0274">FAD</keyword>
<dbReference type="EMBL" id="CP009654">
    <property type="protein sequence ID" value="APC96936.1"/>
    <property type="molecule type" value="Genomic_DNA"/>
</dbReference>
<keyword evidence="6" id="KW-1185">Reference proteome</keyword>
<dbReference type="PANTHER" id="PTHR43004">
    <property type="entry name" value="TRK SYSTEM POTASSIUM UPTAKE PROTEIN"/>
    <property type="match status" value="1"/>
</dbReference>
<dbReference type="GO" id="GO:0071949">
    <property type="term" value="F:FAD binding"/>
    <property type="evidence" value="ECO:0007669"/>
    <property type="project" value="InterPro"/>
</dbReference>
<dbReference type="PRINTS" id="PR00420">
    <property type="entry name" value="RNGMNOXGNASE"/>
</dbReference>
<proteinExistence type="predicted"/>